<evidence type="ECO:0000313" key="1">
    <source>
        <dbReference type="Proteomes" id="UP000000437"/>
    </source>
</evidence>
<sequence>MTVAQLRSQLTFVRERATPVASCSAAGAWADLRVPVGDNPPPKGSRTSRSSKRSIQASDSGSDPSNQMVALTLTDTRDQMSSAASESGLSLSDDDPDPLAPSRQVSAVKMDPEAGMLAVLSRAASAVGLELVHSPAPRPDRLDGCYVEDQKAKPSKPLVPFFPEVHSRLTQSWRAPFSARAACPSALTALDGGAARGYEVILSVERAIAVNLCPCGAPTWRGLPRLPSKACRLSASLGARAYKAAGQAASAFHAMATYQHYQAQALAELHEGRSNPGLLHELRTATDYALRTTKSAACALGRTMSTLVVQERHLWLNLANMRDVDKVRFLDSPISQAGLFSDTIGKFTQEFKAVKEQSDAKGNVIYRRGRKPAPPAEPSTSTAPRRGRRLTPRKQAAPLPRAPLSPVNGPQSVPETGHAEKRKLALSPLDGRPRFQRYFSVPPKHQ</sequence>
<gene>
    <name evidence="2" type="primary">LOC141380829</name>
</gene>
<dbReference type="Proteomes" id="UP000000437">
    <property type="component" value="Chromosome 24"/>
</dbReference>
<proteinExistence type="predicted"/>
<protein>
    <submittedName>
        <fullName evidence="2">Uncharacterized protein</fullName>
    </submittedName>
</protein>
<organism evidence="1 2">
    <name type="scientific">Danio rerio</name>
    <name type="common">Zebrafish</name>
    <name type="synonym">Brachydanio rerio</name>
    <dbReference type="NCBI Taxonomy" id="7955"/>
    <lineage>
        <taxon>Eukaryota</taxon>
        <taxon>Metazoa</taxon>
        <taxon>Chordata</taxon>
        <taxon>Craniata</taxon>
        <taxon>Vertebrata</taxon>
        <taxon>Euteleostomi</taxon>
        <taxon>Actinopterygii</taxon>
        <taxon>Neopterygii</taxon>
        <taxon>Teleostei</taxon>
        <taxon>Ostariophysi</taxon>
        <taxon>Cypriniformes</taxon>
        <taxon>Danionidae</taxon>
        <taxon>Danioninae</taxon>
        <taxon>Danio</taxon>
    </lineage>
</organism>
<keyword evidence="1" id="KW-1185">Reference proteome</keyword>
<dbReference type="RefSeq" id="XP_073797708.1">
    <property type="nucleotide sequence ID" value="XM_073941607.1"/>
</dbReference>
<evidence type="ECO:0000313" key="2">
    <source>
        <dbReference type="RefSeq" id="XP_073797708.1"/>
    </source>
</evidence>
<accession>A0AC58ITZ6</accession>
<reference evidence="2" key="1">
    <citation type="submission" date="2025-08" db="UniProtKB">
        <authorList>
            <consortium name="RefSeq"/>
        </authorList>
    </citation>
    <scope>IDENTIFICATION</scope>
    <source>
        <strain evidence="2">Tuebingen</strain>
        <tissue evidence="2">Fibroblasts and whole tissue</tissue>
    </source>
</reference>
<name>A0AC58ITZ6_DANRE</name>